<dbReference type="GO" id="GO:0016020">
    <property type="term" value="C:membrane"/>
    <property type="evidence" value="ECO:0007669"/>
    <property type="project" value="UniProtKB-SubCell"/>
</dbReference>
<dbReference type="Pfam" id="PF12023">
    <property type="entry name" value="DUF3511"/>
    <property type="match status" value="1"/>
</dbReference>
<evidence type="ECO:0000256" key="2">
    <source>
        <dbReference type="ARBA" id="ARBA00009045"/>
    </source>
</evidence>
<evidence type="ECO:0000313" key="8">
    <source>
        <dbReference type="Proteomes" id="UP000826271"/>
    </source>
</evidence>
<dbReference type="Proteomes" id="UP000826271">
    <property type="component" value="Unassembled WGS sequence"/>
</dbReference>
<dbReference type="Pfam" id="PF01694">
    <property type="entry name" value="Rhomboid"/>
    <property type="match status" value="1"/>
</dbReference>
<dbReference type="PANTHER" id="PTHR33193:SF71">
    <property type="entry name" value="OS02G0223700 PROTEIN"/>
    <property type="match status" value="1"/>
</dbReference>
<evidence type="ECO:0000256" key="3">
    <source>
        <dbReference type="ARBA" id="ARBA00022692"/>
    </source>
</evidence>
<protein>
    <recommendedName>
        <fullName evidence="6">Peptidase S54 rhomboid domain-containing protein</fullName>
    </recommendedName>
</protein>
<dbReference type="AlphaFoldDB" id="A0AAV6WFH0"/>
<dbReference type="EMBL" id="WHWC01000015">
    <property type="protein sequence ID" value="KAG8369276.1"/>
    <property type="molecule type" value="Genomic_DNA"/>
</dbReference>
<dbReference type="InterPro" id="IPR021899">
    <property type="entry name" value="DUF3511"/>
</dbReference>
<evidence type="ECO:0000256" key="4">
    <source>
        <dbReference type="ARBA" id="ARBA00022989"/>
    </source>
</evidence>
<organism evidence="7 8">
    <name type="scientific">Buddleja alternifolia</name>
    <dbReference type="NCBI Taxonomy" id="168488"/>
    <lineage>
        <taxon>Eukaryota</taxon>
        <taxon>Viridiplantae</taxon>
        <taxon>Streptophyta</taxon>
        <taxon>Embryophyta</taxon>
        <taxon>Tracheophyta</taxon>
        <taxon>Spermatophyta</taxon>
        <taxon>Magnoliopsida</taxon>
        <taxon>eudicotyledons</taxon>
        <taxon>Gunneridae</taxon>
        <taxon>Pentapetalae</taxon>
        <taxon>asterids</taxon>
        <taxon>lamiids</taxon>
        <taxon>Lamiales</taxon>
        <taxon>Scrophulariaceae</taxon>
        <taxon>Buddlejeae</taxon>
        <taxon>Buddleja</taxon>
    </lineage>
</organism>
<dbReference type="InterPro" id="IPR022764">
    <property type="entry name" value="Peptidase_S54_rhomboid_dom"/>
</dbReference>
<comment type="subcellular location">
    <subcellularLocation>
        <location evidence="1">Membrane</location>
        <topology evidence="1">Multi-pass membrane protein</topology>
    </subcellularLocation>
</comment>
<keyword evidence="5" id="KW-0472">Membrane</keyword>
<reference evidence="7" key="1">
    <citation type="submission" date="2019-10" db="EMBL/GenBank/DDBJ databases">
        <authorList>
            <person name="Zhang R."/>
            <person name="Pan Y."/>
            <person name="Wang J."/>
            <person name="Ma R."/>
            <person name="Yu S."/>
        </authorList>
    </citation>
    <scope>NUCLEOTIDE SEQUENCE</scope>
    <source>
        <strain evidence="7">LA-IB0</strain>
        <tissue evidence="7">Leaf</tissue>
    </source>
</reference>
<feature type="domain" description="Peptidase S54 rhomboid" evidence="6">
    <location>
        <begin position="238"/>
        <end position="298"/>
    </location>
</feature>
<proteinExistence type="inferred from homology"/>
<keyword evidence="3" id="KW-0812">Transmembrane</keyword>
<evidence type="ECO:0000256" key="5">
    <source>
        <dbReference type="ARBA" id="ARBA00023136"/>
    </source>
</evidence>
<keyword evidence="4" id="KW-1133">Transmembrane helix</keyword>
<dbReference type="PANTHER" id="PTHR33193">
    <property type="entry name" value="DOMAIN PROTEIN, PUTATIVE (DUF3511)-RELATED"/>
    <property type="match status" value="1"/>
</dbReference>
<name>A0AAV6WFH0_9LAMI</name>
<gene>
    <name evidence="7" type="ORF">BUALT_Bualt15G0134600</name>
</gene>
<comment type="caution">
    <text evidence="7">The sequence shown here is derived from an EMBL/GenBank/DDBJ whole genome shotgun (WGS) entry which is preliminary data.</text>
</comment>
<dbReference type="GO" id="GO:0004252">
    <property type="term" value="F:serine-type endopeptidase activity"/>
    <property type="evidence" value="ECO:0007669"/>
    <property type="project" value="InterPro"/>
</dbReference>
<comment type="similarity">
    <text evidence="2">Belongs to the peptidase S54 family.</text>
</comment>
<dbReference type="SUPFAM" id="SSF144091">
    <property type="entry name" value="Rhomboid-like"/>
    <property type="match status" value="1"/>
</dbReference>
<evidence type="ECO:0000259" key="6">
    <source>
        <dbReference type="Pfam" id="PF01694"/>
    </source>
</evidence>
<dbReference type="InterPro" id="IPR035952">
    <property type="entry name" value="Rhomboid-like_sf"/>
</dbReference>
<accession>A0AAV6WFH0</accession>
<keyword evidence="8" id="KW-1185">Reference proteome</keyword>
<evidence type="ECO:0000256" key="1">
    <source>
        <dbReference type="ARBA" id="ARBA00004141"/>
    </source>
</evidence>
<evidence type="ECO:0000313" key="7">
    <source>
        <dbReference type="EMBL" id="KAG8369276.1"/>
    </source>
</evidence>
<sequence>MDFLTIEKNRMQRQRHQFQCSHLRPAANVESTSDDNFSAAISVQIRPSRWDLWIFNLLKNQRRLLASTSPVSVAISGYLHRRHLVRFQPCRKLRMTASLAYGGRDSSSSKICSEQIPVRPNPIFGGATITLVPIFVAGEQWKFKKGKSMSLSMSWSFNDPELQRNKRVASYKAYTVEGKVKGSFKKSFRWLKDRYTRIIYGHSIFHITIKIMYRNISTPFYHKRTTSSSMNCYFYNVGSFAIFVLRHRDMVKGTDGDLKHIAQVIALNMTIGLVSQGIDNWGHVGGLVGGATVSWLLGPAWEVESISRDGRRTIKDKAPIFSLIKRHPK</sequence>